<sequence length="98" mass="10326">MSSVAVSGKASRRLHRAWLVAGVTFLVLLASAAFRSSVGLLIVPFEEDFGWSRSAISLAVSVNLVFYGVTAPFAAALMERFGIRNIAALALSLIALGT</sequence>
<dbReference type="AlphaFoldDB" id="A0A6J7QBF6"/>
<name>A0A6J7QBF6_9ZZZZ</name>
<keyword evidence="1" id="KW-0472">Membrane</keyword>
<dbReference type="GO" id="GO:0022857">
    <property type="term" value="F:transmembrane transporter activity"/>
    <property type="evidence" value="ECO:0007669"/>
    <property type="project" value="InterPro"/>
</dbReference>
<dbReference type="InterPro" id="IPR036259">
    <property type="entry name" value="MFS_trans_sf"/>
</dbReference>
<reference evidence="3" key="1">
    <citation type="submission" date="2020-05" db="EMBL/GenBank/DDBJ databases">
        <authorList>
            <person name="Chiriac C."/>
            <person name="Salcher M."/>
            <person name="Ghai R."/>
            <person name="Kavagutti S V."/>
        </authorList>
    </citation>
    <scope>NUCLEOTIDE SEQUENCE</scope>
</reference>
<protein>
    <submittedName>
        <fullName evidence="3">Unannotated protein</fullName>
    </submittedName>
</protein>
<dbReference type="InterPro" id="IPR011701">
    <property type="entry name" value="MFS"/>
</dbReference>
<evidence type="ECO:0000256" key="1">
    <source>
        <dbReference type="SAM" id="Phobius"/>
    </source>
</evidence>
<organism evidence="3">
    <name type="scientific">freshwater metagenome</name>
    <dbReference type="NCBI Taxonomy" id="449393"/>
    <lineage>
        <taxon>unclassified sequences</taxon>
        <taxon>metagenomes</taxon>
        <taxon>ecological metagenomes</taxon>
    </lineage>
</organism>
<keyword evidence="1" id="KW-0812">Transmembrane</keyword>
<dbReference type="SUPFAM" id="SSF103473">
    <property type="entry name" value="MFS general substrate transporter"/>
    <property type="match status" value="1"/>
</dbReference>
<dbReference type="EMBL" id="CAFBPJ010000045">
    <property type="protein sequence ID" value="CAB5014371.1"/>
    <property type="molecule type" value="Genomic_DNA"/>
</dbReference>
<accession>A0A6J7QBF6</accession>
<feature type="transmembrane region" description="Helical" evidence="1">
    <location>
        <begin position="56"/>
        <end position="77"/>
    </location>
</feature>
<dbReference type="Gene3D" id="1.20.1250.20">
    <property type="entry name" value="MFS general substrate transporter like domains"/>
    <property type="match status" value="1"/>
</dbReference>
<feature type="domain" description="Major facilitator superfamily (MFS) profile" evidence="2">
    <location>
        <begin position="16"/>
        <end position="98"/>
    </location>
</feature>
<evidence type="ECO:0000313" key="3">
    <source>
        <dbReference type="EMBL" id="CAB5014371.1"/>
    </source>
</evidence>
<dbReference type="PROSITE" id="PS50850">
    <property type="entry name" value="MFS"/>
    <property type="match status" value="1"/>
</dbReference>
<gene>
    <name evidence="3" type="ORF">UFOPK4092_00566</name>
</gene>
<keyword evidence="1" id="KW-1133">Transmembrane helix</keyword>
<dbReference type="InterPro" id="IPR020846">
    <property type="entry name" value="MFS_dom"/>
</dbReference>
<proteinExistence type="predicted"/>
<evidence type="ECO:0000259" key="2">
    <source>
        <dbReference type="PROSITE" id="PS50850"/>
    </source>
</evidence>
<dbReference type="Pfam" id="PF07690">
    <property type="entry name" value="MFS_1"/>
    <property type="match status" value="1"/>
</dbReference>